<dbReference type="VEuPathDB" id="VectorBase:GPAI016071"/>
<dbReference type="EnsemblMetazoa" id="GPAI016071-RA">
    <property type="protein sequence ID" value="GPAI016071-PA"/>
    <property type="gene ID" value="GPAI016071"/>
</dbReference>
<proteinExistence type="predicted"/>
<dbReference type="GO" id="GO:0003729">
    <property type="term" value="F:mRNA binding"/>
    <property type="evidence" value="ECO:0007669"/>
    <property type="project" value="TreeGrafter"/>
</dbReference>
<dbReference type="GO" id="GO:0006368">
    <property type="term" value="P:transcription elongation by RNA polymerase II"/>
    <property type="evidence" value="ECO:0007669"/>
    <property type="project" value="TreeGrafter"/>
</dbReference>
<keyword evidence="3" id="KW-1185">Reference proteome</keyword>
<reference evidence="2" key="2">
    <citation type="submission" date="2020-05" db="UniProtKB">
        <authorList>
            <consortium name="EnsemblMetazoa"/>
        </authorList>
    </citation>
    <scope>IDENTIFICATION</scope>
    <source>
        <strain evidence="2">IAEA</strain>
    </source>
</reference>
<protein>
    <recommendedName>
        <fullName evidence="1">NGN domain-containing protein</fullName>
    </recommendedName>
</protein>
<name>A0A1A9ZIU7_GLOPL</name>
<organism evidence="2 3">
    <name type="scientific">Glossina pallidipes</name>
    <name type="common">Tsetse fly</name>
    <dbReference type="NCBI Taxonomy" id="7398"/>
    <lineage>
        <taxon>Eukaryota</taxon>
        <taxon>Metazoa</taxon>
        <taxon>Ecdysozoa</taxon>
        <taxon>Arthropoda</taxon>
        <taxon>Hexapoda</taxon>
        <taxon>Insecta</taxon>
        <taxon>Pterygota</taxon>
        <taxon>Neoptera</taxon>
        <taxon>Endopterygota</taxon>
        <taxon>Diptera</taxon>
        <taxon>Brachycera</taxon>
        <taxon>Muscomorpha</taxon>
        <taxon>Hippoboscoidea</taxon>
        <taxon>Glossinidae</taxon>
        <taxon>Glossina</taxon>
    </lineage>
</organism>
<dbReference type="AlphaFoldDB" id="A0A1A9ZIU7"/>
<dbReference type="STRING" id="7398.A0A1A9ZIU7"/>
<sequence>MLERVRECGRTPQRFYRASASFTRKKLQVDDCGDLRDTTIPSVIVHGNRQSAIESLPPKLTGTTVPGKLRGRGYIVLEQPYLNTSDGLGNPYLLALINDEVTVIDSKVVSYVGSLDIKAVVAAEGVKGYIYVESYKQTHVKTAIENVGNLRMGQWKQEMVPITEMMF</sequence>
<dbReference type="Pfam" id="PF03439">
    <property type="entry name" value="Spt5-NGN"/>
    <property type="match status" value="1"/>
</dbReference>
<reference evidence="3" key="1">
    <citation type="submission" date="2014-03" db="EMBL/GenBank/DDBJ databases">
        <authorList>
            <person name="Aksoy S."/>
            <person name="Warren W."/>
            <person name="Wilson R.K."/>
        </authorList>
    </citation>
    <scope>NUCLEOTIDE SEQUENCE [LARGE SCALE GENOMIC DNA]</scope>
    <source>
        <strain evidence="3">IAEA</strain>
    </source>
</reference>
<dbReference type="InterPro" id="IPR036735">
    <property type="entry name" value="NGN_dom_sf"/>
</dbReference>
<evidence type="ECO:0000313" key="2">
    <source>
        <dbReference type="EnsemblMetazoa" id="GPAI016071-PA"/>
    </source>
</evidence>
<evidence type="ECO:0000259" key="1">
    <source>
        <dbReference type="Pfam" id="PF03439"/>
    </source>
</evidence>
<dbReference type="Gene3D" id="3.30.70.940">
    <property type="entry name" value="NusG, N-terminal domain"/>
    <property type="match status" value="1"/>
</dbReference>
<evidence type="ECO:0000313" key="3">
    <source>
        <dbReference type="Proteomes" id="UP000092445"/>
    </source>
</evidence>
<accession>A0A1A9ZIU7</accession>
<dbReference type="GO" id="GO:0032044">
    <property type="term" value="C:DSIF complex"/>
    <property type="evidence" value="ECO:0007669"/>
    <property type="project" value="TreeGrafter"/>
</dbReference>
<dbReference type="InterPro" id="IPR039659">
    <property type="entry name" value="SPT5"/>
</dbReference>
<dbReference type="PANTHER" id="PTHR11125:SF7">
    <property type="entry name" value="TRANSCRIPTION ELONGATION FACTOR SPT5"/>
    <property type="match status" value="1"/>
</dbReference>
<dbReference type="InterPro" id="IPR005100">
    <property type="entry name" value="NGN-domain"/>
</dbReference>
<dbReference type="Proteomes" id="UP000092445">
    <property type="component" value="Unassembled WGS sequence"/>
</dbReference>
<feature type="domain" description="NGN" evidence="1">
    <location>
        <begin position="101"/>
        <end position="166"/>
    </location>
</feature>
<dbReference type="GO" id="GO:0032784">
    <property type="term" value="P:regulation of DNA-templated transcription elongation"/>
    <property type="evidence" value="ECO:0007669"/>
    <property type="project" value="InterPro"/>
</dbReference>
<dbReference type="GO" id="GO:0006357">
    <property type="term" value="P:regulation of transcription by RNA polymerase II"/>
    <property type="evidence" value="ECO:0007669"/>
    <property type="project" value="InterPro"/>
</dbReference>
<dbReference type="PANTHER" id="PTHR11125">
    <property type="entry name" value="SUPPRESSOR OF TY 5"/>
    <property type="match status" value="1"/>
</dbReference>